<name>A0A9W7C627_9STRA</name>
<evidence type="ECO:0000313" key="4">
    <source>
        <dbReference type="Proteomes" id="UP001165085"/>
    </source>
</evidence>
<keyword evidence="4" id="KW-1185">Reference proteome</keyword>
<feature type="transmembrane region" description="Helical" evidence="2">
    <location>
        <begin position="73"/>
        <end position="91"/>
    </location>
</feature>
<sequence length="642" mass="70430">MNTPTHNNFVGGGGTVASKINKLGDRVVAFSPKKPSLRNRRGTANRFKIQSYKMVGHVHDKITFNGKAFAQTWLLEMFPLFPLNYVIAMMYQMMNHDKVWKELANRQMRIVLGSPNHKKPVFPYPVAFAIGVAPYVSLFCKLALGVDRIGWVECWLAILLRCVNASSISCKYAYYPKDEYSIVTGDGVWTNDMTNRRMLVGGWLKPGQFDGLLEGLYDDARTEALVDIYMYDFVGVTSERGAKLLVKQARSLKGFEEHEESHEVELAEEGMGGGGGGRGGGGRGSGARLPASAVMMGVIKKCFATRASSPSLKFLMMGMFMSFVPPVGRYLHGLYGGRPFGDTSLLEAAYACLLINFQLGHFAPHMWSLVLIADNMRRKRAYNMLGRMLVEPGVKVSEFLSLLEGEKVEVEKGTGGNGVGASVAPEVEVDMGLEGADEYIYVDPSDRKNVMSWMICRDLVRTYGQSFMLRGEAYLSVNLLGSMFILAGINVLIVGGVEHHWWDMVQMVFYMLVLTRTVVATALSVAELNELVIEHREIIRAAKVRMCGGGEDSGVGGGGGGGGSTEDLRQSVMFLNAVDELIETREQTANPHKIFGIPATKQVVQSYLGIIASGLFFAAQTFVTSSSGYDVNGKYVAGELDL</sequence>
<feature type="transmembrane region" description="Helical" evidence="2">
    <location>
        <begin position="473"/>
        <end position="495"/>
    </location>
</feature>
<gene>
    <name evidence="3" type="ORF">TrST_g9147</name>
</gene>
<dbReference type="EMBL" id="BRXY01000558">
    <property type="protein sequence ID" value="GMH99849.1"/>
    <property type="molecule type" value="Genomic_DNA"/>
</dbReference>
<evidence type="ECO:0000256" key="2">
    <source>
        <dbReference type="SAM" id="Phobius"/>
    </source>
</evidence>
<dbReference type="OrthoDB" id="192393at2759"/>
<feature type="transmembrane region" description="Helical" evidence="2">
    <location>
        <begin position="507"/>
        <end position="526"/>
    </location>
</feature>
<feature type="compositionally biased region" description="Gly residues" evidence="1">
    <location>
        <begin position="270"/>
        <end position="285"/>
    </location>
</feature>
<evidence type="ECO:0000313" key="3">
    <source>
        <dbReference type="EMBL" id="GMH99849.1"/>
    </source>
</evidence>
<keyword evidence="2" id="KW-0812">Transmembrane</keyword>
<protein>
    <submittedName>
        <fullName evidence="3">Uncharacterized protein</fullName>
    </submittedName>
</protein>
<comment type="caution">
    <text evidence="3">The sequence shown here is derived from an EMBL/GenBank/DDBJ whole genome shotgun (WGS) entry which is preliminary data.</text>
</comment>
<dbReference type="AlphaFoldDB" id="A0A9W7C627"/>
<dbReference type="Proteomes" id="UP001165085">
    <property type="component" value="Unassembled WGS sequence"/>
</dbReference>
<feature type="transmembrane region" description="Helical" evidence="2">
    <location>
        <begin position="310"/>
        <end position="328"/>
    </location>
</feature>
<reference evidence="4" key="1">
    <citation type="journal article" date="2023" name="Commun. Biol.">
        <title>Genome analysis of Parmales, the sister group of diatoms, reveals the evolutionary specialization of diatoms from phago-mixotrophs to photoautotrophs.</title>
        <authorList>
            <person name="Ban H."/>
            <person name="Sato S."/>
            <person name="Yoshikawa S."/>
            <person name="Yamada K."/>
            <person name="Nakamura Y."/>
            <person name="Ichinomiya M."/>
            <person name="Sato N."/>
            <person name="Blanc-Mathieu R."/>
            <person name="Endo H."/>
            <person name="Kuwata A."/>
            <person name="Ogata H."/>
        </authorList>
    </citation>
    <scope>NUCLEOTIDE SEQUENCE [LARGE SCALE GENOMIC DNA]</scope>
    <source>
        <strain evidence="4">NIES 3701</strain>
    </source>
</reference>
<organism evidence="3 4">
    <name type="scientific">Triparma strigata</name>
    <dbReference type="NCBI Taxonomy" id="1606541"/>
    <lineage>
        <taxon>Eukaryota</taxon>
        <taxon>Sar</taxon>
        <taxon>Stramenopiles</taxon>
        <taxon>Ochrophyta</taxon>
        <taxon>Bolidophyceae</taxon>
        <taxon>Parmales</taxon>
        <taxon>Triparmaceae</taxon>
        <taxon>Triparma</taxon>
    </lineage>
</organism>
<keyword evidence="2" id="KW-1133">Transmembrane helix</keyword>
<proteinExistence type="predicted"/>
<evidence type="ECO:0000256" key="1">
    <source>
        <dbReference type="SAM" id="MobiDB-lite"/>
    </source>
</evidence>
<accession>A0A9W7C627</accession>
<keyword evidence="2" id="KW-0472">Membrane</keyword>
<feature type="transmembrane region" description="Helical" evidence="2">
    <location>
        <begin position="348"/>
        <end position="372"/>
    </location>
</feature>
<feature type="region of interest" description="Disordered" evidence="1">
    <location>
        <begin position="263"/>
        <end position="285"/>
    </location>
</feature>